<evidence type="ECO:0000313" key="1">
    <source>
        <dbReference type="EMBL" id="KAJ7521084.1"/>
    </source>
</evidence>
<sequence>MQTLSLGQLKTFCALCTGERGISKSKSLALQGIYFLQSDSSDGTGGKSIYGAKFADENFIWKPTGPKMSA</sequence>
<proteinExistence type="predicted"/>
<accession>A0ACC2AUE0</accession>
<keyword evidence="2" id="KW-1185">Reference proteome</keyword>
<organism evidence="1 2">
    <name type="scientific">Diphasiastrum complanatum</name>
    <name type="common">Issler's clubmoss</name>
    <name type="synonym">Lycopodium complanatum</name>
    <dbReference type="NCBI Taxonomy" id="34168"/>
    <lineage>
        <taxon>Eukaryota</taxon>
        <taxon>Viridiplantae</taxon>
        <taxon>Streptophyta</taxon>
        <taxon>Embryophyta</taxon>
        <taxon>Tracheophyta</taxon>
        <taxon>Lycopodiopsida</taxon>
        <taxon>Lycopodiales</taxon>
        <taxon>Lycopodiaceae</taxon>
        <taxon>Lycopodioideae</taxon>
        <taxon>Diphasiastrum</taxon>
    </lineage>
</organism>
<comment type="caution">
    <text evidence="1">The sequence shown here is derived from an EMBL/GenBank/DDBJ whole genome shotgun (WGS) entry which is preliminary data.</text>
</comment>
<evidence type="ECO:0000313" key="2">
    <source>
        <dbReference type="Proteomes" id="UP001162992"/>
    </source>
</evidence>
<dbReference type="Proteomes" id="UP001162992">
    <property type="component" value="Chromosome 19"/>
</dbReference>
<dbReference type="EMBL" id="CM055110">
    <property type="protein sequence ID" value="KAJ7521084.1"/>
    <property type="molecule type" value="Genomic_DNA"/>
</dbReference>
<protein>
    <submittedName>
        <fullName evidence="1">Uncharacterized protein</fullName>
    </submittedName>
</protein>
<gene>
    <name evidence="1" type="ORF">O6H91_19G037100</name>
</gene>
<name>A0ACC2AUE0_DIPCM</name>
<reference evidence="2" key="1">
    <citation type="journal article" date="2024" name="Proc. Natl. Acad. Sci. U.S.A.">
        <title>Extraordinary preservation of gene collinearity over three hundred million years revealed in homosporous lycophytes.</title>
        <authorList>
            <person name="Li C."/>
            <person name="Wickell D."/>
            <person name="Kuo L.Y."/>
            <person name="Chen X."/>
            <person name="Nie B."/>
            <person name="Liao X."/>
            <person name="Peng D."/>
            <person name="Ji J."/>
            <person name="Jenkins J."/>
            <person name="Williams M."/>
            <person name="Shu S."/>
            <person name="Plott C."/>
            <person name="Barry K."/>
            <person name="Rajasekar S."/>
            <person name="Grimwood J."/>
            <person name="Han X."/>
            <person name="Sun S."/>
            <person name="Hou Z."/>
            <person name="He W."/>
            <person name="Dai G."/>
            <person name="Sun C."/>
            <person name="Schmutz J."/>
            <person name="Leebens-Mack J.H."/>
            <person name="Li F.W."/>
            <person name="Wang L."/>
        </authorList>
    </citation>
    <scope>NUCLEOTIDE SEQUENCE [LARGE SCALE GENOMIC DNA]</scope>
    <source>
        <strain evidence="2">cv. PW_Plant_1</strain>
    </source>
</reference>